<reference evidence="1 2" key="1">
    <citation type="submission" date="2018-06" db="EMBL/GenBank/DDBJ databases">
        <authorList>
            <consortium name="Pathogen Informatics"/>
            <person name="Doyle S."/>
        </authorList>
    </citation>
    <scope>NUCLEOTIDE SEQUENCE [LARGE SCALE GENOMIC DNA]</scope>
    <source>
        <strain evidence="1 2">NCTC13316</strain>
    </source>
</reference>
<evidence type="ECO:0000313" key="2">
    <source>
        <dbReference type="Proteomes" id="UP000254794"/>
    </source>
</evidence>
<accession>A0A378JW71</accession>
<dbReference type="Proteomes" id="UP000254794">
    <property type="component" value="Unassembled WGS sequence"/>
</dbReference>
<dbReference type="AlphaFoldDB" id="A0A378JW71"/>
<keyword evidence="2" id="KW-1185">Reference proteome</keyword>
<gene>
    <name evidence="1" type="ORF">NCTC13316_02575</name>
</gene>
<dbReference type="RefSeq" id="WP_115332023.1">
    <property type="nucleotide sequence ID" value="NZ_CAAAHP010000006.1"/>
</dbReference>
<protein>
    <submittedName>
        <fullName evidence="1">Uncharacterized protein</fullName>
    </submittedName>
</protein>
<name>A0A378JW71_9GAMM</name>
<evidence type="ECO:0000313" key="1">
    <source>
        <dbReference type="EMBL" id="STX52462.1"/>
    </source>
</evidence>
<proteinExistence type="predicted"/>
<dbReference type="EMBL" id="UGOD01000001">
    <property type="protein sequence ID" value="STX52462.1"/>
    <property type="molecule type" value="Genomic_DNA"/>
</dbReference>
<organism evidence="1 2">
    <name type="scientific">Legionella busanensis</name>
    <dbReference type="NCBI Taxonomy" id="190655"/>
    <lineage>
        <taxon>Bacteria</taxon>
        <taxon>Pseudomonadati</taxon>
        <taxon>Pseudomonadota</taxon>
        <taxon>Gammaproteobacteria</taxon>
        <taxon>Legionellales</taxon>
        <taxon>Legionellaceae</taxon>
        <taxon>Legionella</taxon>
    </lineage>
</organism>
<sequence length="335" mass="39006">MQSTALKRFDPKQYYSIEYSYKYYTGPVGVKLTGNGIDLVTEFYTKKYGVKILTTNDVKEVLDFIKKLRRDVHGDLRQGFILSNDEHSIPIVYVREGRNEAIIYGDSLGLVPDDSNVKKLSQLGIRVLQIEDLRQMDLYSCHTDALVFLREFLGKNLNTGKYFIPSLINTILKLSYKHRPSGRSEQAFFIKSPPALLKLVQYEDFLQKHKAHPNIKIHHNIKRNRHLTLEKFLQKYAPELEDIKSISSYLRKKGIKLADIIEIQFYLKQLRYLGLPESLEQKFIKKSQAFLLQQPSLLSKKDKRPGLYDFAEKFLSQYCPQQPSNDTPAQIQHRT</sequence>